<organism evidence="1 2">
    <name type="scientific">Aeromonas phage 4L372XY</name>
    <dbReference type="NCBI Taxonomy" id="2588520"/>
    <lineage>
        <taxon>Viruses</taxon>
        <taxon>Duplodnaviria</taxon>
        <taxon>Heunggongvirae</taxon>
        <taxon>Uroviricota</taxon>
        <taxon>Caudoviricetes</taxon>
        <taxon>Plateaulakevirus</taxon>
        <taxon>Plateaulakevirus pv4L372XY</taxon>
    </lineage>
</organism>
<dbReference type="KEGG" id="vg:55617330"/>
<accession>A0A5B9N4M8</accession>
<dbReference type="EMBL" id="MK813941">
    <property type="protein sequence ID" value="QEG08874.1"/>
    <property type="molecule type" value="Genomic_DNA"/>
</dbReference>
<evidence type="ECO:0000313" key="1">
    <source>
        <dbReference type="EMBL" id="QEG08874.1"/>
    </source>
</evidence>
<gene>
    <name evidence="1" type="primary">4L372XY_159</name>
</gene>
<keyword evidence="2" id="KW-1185">Reference proteome</keyword>
<proteinExistence type="predicted"/>
<dbReference type="RefSeq" id="YP_009846958.1">
    <property type="nucleotide sequence ID" value="NC_048772.1"/>
</dbReference>
<dbReference type="GeneID" id="55617330"/>
<evidence type="ECO:0000313" key="2">
    <source>
        <dbReference type="Proteomes" id="UP000325103"/>
    </source>
</evidence>
<name>A0A5B9N4M8_9CAUD</name>
<dbReference type="Proteomes" id="UP000325103">
    <property type="component" value="Segment"/>
</dbReference>
<sequence length="235" mass="28119">MEIVDLENGYYLKSYTYTNGITKLRKYKKFCGVGIMDADYNVEFTDNGKRKHCPFYLKWCNMIKRCYYEKYRHISITYYDCYVCDDWLVFSNFKKWMEKQDWVGKQLDKDLITSKNKVYGPETCCFVSSEINNLVNRDKIGNSELPLGVWYKNKSKGMINERTNPFVAEIKPRNVKISKHFNNPEDSHRFWQKLKIETILKYIESETDEKIKNALIRIVDKLKFEYNNNLITEGL</sequence>
<reference evidence="1 2" key="1">
    <citation type="submission" date="2019-04" db="EMBL/GenBank/DDBJ databases">
        <title>Nine Novel Phages from a Plateau Lake in Southwest China Provide Insights into Aeromonas Phage Diversity.</title>
        <authorList>
            <person name="Xiao W."/>
            <person name="Bai M."/>
            <person name="Wang Y."/>
            <person name="Cui X."/>
        </authorList>
    </citation>
    <scope>NUCLEOTIDE SEQUENCE [LARGE SCALE GENOMIC DNA]</scope>
</reference>
<evidence type="ECO:0008006" key="3">
    <source>
        <dbReference type="Google" id="ProtNLM"/>
    </source>
</evidence>
<protein>
    <recommendedName>
        <fullName evidence="3">DNA binding protein</fullName>
    </recommendedName>
</protein>